<name>A0A9X0BFN9_9EURO</name>
<keyword evidence="2 6" id="KW-0812">Transmembrane</keyword>
<dbReference type="PANTHER" id="PTHR33048">
    <property type="entry name" value="PTH11-LIKE INTEGRAL MEMBRANE PROTEIN (AFU_ORTHOLOGUE AFUA_5G11245)"/>
    <property type="match status" value="1"/>
</dbReference>
<evidence type="ECO:0000259" key="7">
    <source>
        <dbReference type="Pfam" id="PF20684"/>
    </source>
</evidence>
<feature type="transmembrane region" description="Helical" evidence="6">
    <location>
        <begin position="193"/>
        <end position="217"/>
    </location>
</feature>
<evidence type="ECO:0000256" key="2">
    <source>
        <dbReference type="ARBA" id="ARBA00022692"/>
    </source>
</evidence>
<feature type="transmembrane region" description="Helical" evidence="6">
    <location>
        <begin position="130"/>
        <end position="148"/>
    </location>
</feature>
<dbReference type="InterPro" id="IPR052337">
    <property type="entry name" value="SAT4-like"/>
</dbReference>
<dbReference type="Pfam" id="PF20684">
    <property type="entry name" value="Fung_rhodopsin"/>
    <property type="match status" value="1"/>
</dbReference>
<dbReference type="Proteomes" id="UP001147760">
    <property type="component" value="Unassembled WGS sequence"/>
</dbReference>
<evidence type="ECO:0000256" key="1">
    <source>
        <dbReference type="ARBA" id="ARBA00004141"/>
    </source>
</evidence>
<evidence type="ECO:0000256" key="6">
    <source>
        <dbReference type="SAM" id="Phobius"/>
    </source>
</evidence>
<dbReference type="InterPro" id="IPR049326">
    <property type="entry name" value="Rhodopsin_dom_fungi"/>
</dbReference>
<keyword evidence="3 6" id="KW-1133">Transmembrane helix</keyword>
<dbReference type="OrthoDB" id="444631at2759"/>
<evidence type="ECO:0000256" key="4">
    <source>
        <dbReference type="ARBA" id="ARBA00023136"/>
    </source>
</evidence>
<keyword evidence="9" id="KW-1185">Reference proteome</keyword>
<dbReference type="AlphaFoldDB" id="A0A9X0BFN9"/>
<evidence type="ECO:0000256" key="5">
    <source>
        <dbReference type="ARBA" id="ARBA00038359"/>
    </source>
</evidence>
<comment type="caution">
    <text evidence="8">The sequence shown here is derived from an EMBL/GenBank/DDBJ whole genome shotgun (WGS) entry which is preliminary data.</text>
</comment>
<protein>
    <recommendedName>
        <fullName evidence="7">Rhodopsin domain-containing protein</fullName>
    </recommendedName>
</protein>
<gene>
    <name evidence="8" type="ORF">N7530_011525</name>
</gene>
<feature type="domain" description="Rhodopsin" evidence="7">
    <location>
        <begin position="35"/>
        <end position="187"/>
    </location>
</feature>
<keyword evidence="4 6" id="KW-0472">Membrane</keyword>
<feature type="transmembrane region" description="Helical" evidence="6">
    <location>
        <begin position="17"/>
        <end position="39"/>
    </location>
</feature>
<feature type="transmembrane region" description="Helical" evidence="6">
    <location>
        <begin position="98"/>
        <end position="118"/>
    </location>
</feature>
<dbReference type="EMBL" id="JAPWDO010000009">
    <property type="protein sequence ID" value="KAJ5456251.1"/>
    <property type="molecule type" value="Genomic_DNA"/>
</dbReference>
<sequence>MTFYGQTTDGIPDRGHVLFITALVMLLIASTFVAIRLAMRVYLKEFGWDDFFLVIALAASVMTTTAINLAVVHGYGRKKADMGKDIHITFKWFFVEQIPYKVALGFTKAPVVLLYLRIFITKSFQRVGKAFLVIIVAWTVASVLVTIFQCIPIEASWNHDIKTKHCVGRDSWWYTFAGINTVTDISIKIGLGFVFGVGTLYVFVSSPLAFTLIKILMCDNHEYM</sequence>
<evidence type="ECO:0000313" key="9">
    <source>
        <dbReference type="Proteomes" id="UP001147760"/>
    </source>
</evidence>
<comment type="subcellular location">
    <subcellularLocation>
        <location evidence="1">Membrane</location>
        <topology evidence="1">Multi-pass membrane protein</topology>
    </subcellularLocation>
</comment>
<evidence type="ECO:0000313" key="8">
    <source>
        <dbReference type="EMBL" id="KAJ5456251.1"/>
    </source>
</evidence>
<organism evidence="8 9">
    <name type="scientific">Penicillium desertorum</name>
    <dbReference type="NCBI Taxonomy" id="1303715"/>
    <lineage>
        <taxon>Eukaryota</taxon>
        <taxon>Fungi</taxon>
        <taxon>Dikarya</taxon>
        <taxon>Ascomycota</taxon>
        <taxon>Pezizomycotina</taxon>
        <taxon>Eurotiomycetes</taxon>
        <taxon>Eurotiomycetidae</taxon>
        <taxon>Eurotiales</taxon>
        <taxon>Aspergillaceae</taxon>
        <taxon>Penicillium</taxon>
    </lineage>
</organism>
<feature type="transmembrane region" description="Helical" evidence="6">
    <location>
        <begin position="51"/>
        <end position="75"/>
    </location>
</feature>
<reference evidence="8" key="2">
    <citation type="journal article" date="2023" name="IMA Fungus">
        <title>Comparative genomic study of the Penicillium genus elucidates a diverse pangenome and 15 lateral gene transfer events.</title>
        <authorList>
            <person name="Petersen C."/>
            <person name="Sorensen T."/>
            <person name="Nielsen M.R."/>
            <person name="Sondergaard T.E."/>
            <person name="Sorensen J.L."/>
            <person name="Fitzpatrick D.A."/>
            <person name="Frisvad J.C."/>
            <person name="Nielsen K.L."/>
        </authorList>
    </citation>
    <scope>NUCLEOTIDE SEQUENCE</scope>
    <source>
        <strain evidence="8">IBT 17660</strain>
    </source>
</reference>
<proteinExistence type="inferred from homology"/>
<comment type="similarity">
    <text evidence="5">Belongs to the SAT4 family.</text>
</comment>
<reference evidence="8" key="1">
    <citation type="submission" date="2022-12" db="EMBL/GenBank/DDBJ databases">
        <authorList>
            <person name="Petersen C."/>
        </authorList>
    </citation>
    <scope>NUCLEOTIDE SEQUENCE</scope>
    <source>
        <strain evidence="8">IBT 17660</strain>
    </source>
</reference>
<dbReference type="PANTHER" id="PTHR33048:SF55">
    <property type="entry name" value="INTEGRAL MEMBRANE PROTEIN"/>
    <property type="match status" value="1"/>
</dbReference>
<dbReference type="GO" id="GO:0016020">
    <property type="term" value="C:membrane"/>
    <property type="evidence" value="ECO:0007669"/>
    <property type="project" value="UniProtKB-SubCell"/>
</dbReference>
<accession>A0A9X0BFN9</accession>
<evidence type="ECO:0000256" key="3">
    <source>
        <dbReference type="ARBA" id="ARBA00022989"/>
    </source>
</evidence>